<dbReference type="SMART" id="SM00534">
    <property type="entry name" value="MUTSac"/>
    <property type="match status" value="1"/>
</dbReference>
<dbReference type="GO" id="GO:0032301">
    <property type="term" value="C:MutSalpha complex"/>
    <property type="evidence" value="ECO:0007669"/>
    <property type="project" value="TreeGrafter"/>
</dbReference>
<dbReference type="Gene3D" id="3.40.1170.10">
    <property type="entry name" value="DNA repair protein MutS, domain I"/>
    <property type="match status" value="1"/>
</dbReference>
<dbReference type="SUPFAM" id="SSF52540">
    <property type="entry name" value="P-loop containing nucleoside triphosphate hydrolases"/>
    <property type="match status" value="1"/>
</dbReference>
<dbReference type="Pfam" id="PF05190">
    <property type="entry name" value="MutS_IV"/>
    <property type="match status" value="1"/>
</dbReference>
<reference evidence="8" key="2">
    <citation type="submission" date="2015-11" db="EMBL/GenBank/DDBJ databases">
        <authorList>
            <person name="Zhang Y."/>
            <person name="Guo Z."/>
        </authorList>
    </citation>
    <scope>NUCLEOTIDE SEQUENCE</scope>
</reference>
<dbReference type="eggNOG" id="KOG0217">
    <property type="taxonomic scope" value="Eukaryota"/>
</dbReference>
<comment type="similarity">
    <text evidence="1 6">Belongs to the DNA mismatch repair MutS family.</text>
</comment>
<dbReference type="Gene3D" id="1.10.1420.10">
    <property type="match status" value="2"/>
</dbReference>
<gene>
    <name evidence="8" type="ORF">EmuJ_000822900</name>
</gene>
<keyword evidence="2 6" id="KW-0547">Nucleotide-binding</keyword>
<dbReference type="PANTHER" id="PTHR11361:SF148">
    <property type="entry name" value="DNA MISMATCH REPAIR PROTEIN MSH6"/>
    <property type="match status" value="1"/>
</dbReference>
<sequence>MQKSILNFFSKVPEKNEDSYKNEVTGVEPSCSFLNAGSSPKTSINMNVDEDFSPKVSCPKRRRLVFYSSDDENENSPRGVSDIPQEKSLTNLYSCPSKRFARDVTNSPKPSSSSARSKCCSVVSMKKCFLETSSNDLLNTSAVDLCFTMDPVDGSRSFAWPHLTYPFLLPDRIKDACGHRPAHPDYDPKTLLVPEDFLRKQSPALRQWWILKSQNFDTLLFFKMGKFYELYHMDAVIAVEELKLTYMKGEFAHSGFPEIAFQRMADHLLHRGYKVARVEQTETPEAMTKRTSGRSGVDRVVRREICQVITPGTWFAPLRNGISSDNALDVSCATSSSQPISHSEMETDLMFNRYLLVILEGSGSMLIGIGQFSDDIHYSRMCTIVAHFPPSQILFERGNLSNKLRRMLKARLPSVPFEGLAGGKQFLSAHETICTLESADYFTLAPSQRASSAGTAPSHLSKVDCWPADLLQMLDPVDTLERNVLPGYELAVRCLGAVVFYLRYCLTDTEILSLGLIHEYRPADVSSALVLGQPFYERQVNMVLDSVTMENLEILTNNLNGTLEGTLLERLDSCCTPFGRRLLRTWVVSPPCHPNSITKRQDAIQELMDLSPQLQSVRDALRRLPDLERLLTKIHIMGWNATRPDHPESRAIVVDETIYSKRKIMDFLLALCGFKSAILIIKDFSQFGVKSELLRFLASLREEGGAFPNYSEELSLFDKAFDHEKAKRDGCIVVEPGFDPEFDKACEGLERAEMDMEDFLAEQSDLIGCQLTYTGTGKNRFQIEVPETCMDRVPHAWEATGQRKGFRRFRPPAIKELFARLVIAEDTKQESMQGIMRRLFASFSSSYSNWQAAIRCIAELDCLISLANYSISAAAITCRPEFYPLDPGTKPFLEIEGGYHPCLVRSFSGGGITPNDVQLGPIPGQEKATSTGFKVGVTTLLITGPNMGGKSTLMRQTALLVILAHLGCQIPATSCRLTPVDRVFTRIGASDRLISGQSTFFVELAETAVILNHATAHSLVLMDELGRGTSTRDGSSLASAVLRYLTTARPSGPLSLFSTHYHNLVEVLQKSRTGVSLEALDIGHMACLVGDGELEEQPAEAEAGSDTQKITFLYKLVPSACPKSYGFNVARLAQIPDEVINKGVIMAREFEKATLVFSCLRDILSRKMDHNQAQLWRLRLANLSREKMRRIQWRA</sequence>
<evidence type="ECO:0000256" key="4">
    <source>
        <dbReference type="ARBA" id="ARBA00022840"/>
    </source>
</evidence>
<comment type="function">
    <text evidence="6">Component of the post-replicative DNA mismatch repair system (MMR).</text>
</comment>
<proteinExistence type="inferred from homology"/>
<accession>A0A068YEJ1</accession>
<evidence type="ECO:0000259" key="7">
    <source>
        <dbReference type="PROSITE" id="PS00486"/>
    </source>
</evidence>
<evidence type="ECO:0000313" key="8">
    <source>
        <dbReference type="EMBL" id="CDS40633.1"/>
    </source>
</evidence>
<dbReference type="OMA" id="TPMMAQY"/>
<dbReference type="SUPFAM" id="SSF48334">
    <property type="entry name" value="DNA repair protein MutS, domain III"/>
    <property type="match status" value="1"/>
</dbReference>
<dbReference type="InterPro" id="IPR045076">
    <property type="entry name" value="MutS"/>
</dbReference>
<dbReference type="SMART" id="SM00533">
    <property type="entry name" value="MUTSd"/>
    <property type="match status" value="1"/>
</dbReference>
<dbReference type="STRING" id="6211.A0A068YEJ1"/>
<dbReference type="GO" id="GO:0030983">
    <property type="term" value="F:mismatched DNA binding"/>
    <property type="evidence" value="ECO:0007669"/>
    <property type="project" value="UniProtKB-UniRule"/>
</dbReference>
<dbReference type="Gene3D" id="3.30.420.110">
    <property type="entry name" value="MutS, connector domain"/>
    <property type="match status" value="1"/>
</dbReference>
<dbReference type="PANTHER" id="PTHR11361">
    <property type="entry name" value="DNA MISMATCH REPAIR PROTEIN MUTS FAMILY MEMBER"/>
    <property type="match status" value="1"/>
</dbReference>
<dbReference type="InterPro" id="IPR007696">
    <property type="entry name" value="DNA_mismatch_repair_MutS_core"/>
</dbReference>
<evidence type="ECO:0000256" key="2">
    <source>
        <dbReference type="ARBA" id="ARBA00022741"/>
    </source>
</evidence>
<dbReference type="GO" id="GO:0140664">
    <property type="term" value="F:ATP-dependent DNA damage sensor activity"/>
    <property type="evidence" value="ECO:0007669"/>
    <property type="project" value="InterPro"/>
</dbReference>
<dbReference type="AlphaFoldDB" id="A0A068YEJ1"/>
<keyword evidence="5 6" id="KW-0238">DNA-binding</keyword>
<dbReference type="GO" id="GO:0005524">
    <property type="term" value="F:ATP binding"/>
    <property type="evidence" value="ECO:0007669"/>
    <property type="project" value="UniProtKB-UniRule"/>
</dbReference>
<keyword evidence="9" id="KW-1185">Reference proteome</keyword>
<dbReference type="OrthoDB" id="10252754at2759"/>
<dbReference type="FunFam" id="3.40.1170.10:FF:000002">
    <property type="entry name" value="DNA mismatch repair protein"/>
    <property type="match status" value="1"/>
</dbReference>
<evidence type="ECO:0000313" key="9">
    <source>
        <dbReference type="Proteomes" id="UP000017246"/>
    </source>
</evidence>
<evidence type="ECO:0000256" key="3">
    <source>
        <dbReference type="ARBA" id="ARBA00022763"/>
    </source>
</evidence>
<dbReference type="InterPro" id="IPR016151">
    <property type="entry name" value="DNA_mismatch_repair_MutS_N"/>
</dbReference>
<dbReference type="InterPro" id="IPR007695">
    <property type="entry name" value="DNA_mismatch_repair_MutS-lik_N"/>
</dbReference>
<keyword evidence="3 6" id="KW-0227">DNA damage</keyword>
<dbReference type="Pfam" id="PF01624">
    <property type="entry name" value="MutS_I"/>
    <property type="match status" value="1"/>
</dbReference>
<keyword evidence="6" id="KW-0234">DNA repair</keyword>
<dbReference type="InterPro" id="IPR027417">
    <property type="entry name" value="P-loop_NTPase"/>
</dbReference>
<dbReference type="Proteomes" id="UP000017246">
    <property type="component" value="Unassembled WGS sequence"/>
</dbReference>
<reference evidence="8" key="1">
    <citation type="journal article" date="2013" name="Nature">
        <title>The genomes of four tapeworm species reveal adaptations to parasitism.</title>
        <authorList>
            <person name="Tsai I.J."/>
            <person name="Zarowiecki M."/>
            <person name="Holroyd N."/>
            <person name="Garciarrubio A."/>
            <person name="Sanchez-Flores A."/>
            <person name="Brooks K.L."/>
            <person name="Tracey A."/>
            <person name="Bobes R.J."/>
            <person name="Fragoso G."/>
            <person name="Sciutto E."/>
            <person name="Aslett M."/>
            <person name="Beasley H."/>
            <person name="Bennett H.M."/>
            <person name="Cai J."/>
            <person name="Camicia F."/>
            <person name="Clark R."/>
            <person name="Cucher M."/>
            <person name="De Silva N."/>
            <person name="Day T.A."/>
            <person name="Deplazes P."/>
            <person name="Estrada K."/>
            <person name="Fernandez C."/>
            <person name="Holland P.W."/>
            <person name="Hou J."/>
            <person name="Hu S."/>
            <person name="Huckvale T."/>
            <person name="Hung S.S."/>
            <person name="Kamenetzky L."/>
            <person name="Keane J.A."/>
            <person name="Kiss F."/>
            <person name="Koziol U."/>
            <person name="Lambert O."/>
            <person name="Liu K."/>
            <person name="Luo X."/>
            <person name="Luo Y."/>
            <person name="Macchiaroli N."/>
            <person name="Nichol S."/>
            <person name="Paps J."/>
            <person name="Parkinson J."/>
            <person name="Pouchkina-Stantcheva N."/>
            <person name="Riddiford N."/>
            <person name="Rosenzvit M."/>
            <person name="Salinas G."/>
            <person name="Wasmuth J.D."/>
            <person name="Zamanian M."/>
            <person name="Zheng Y."/>
            <person name="Cai X."/>
            <person name="Soberon X."/>
            <person name="Olson P.D."/>
            <person name="Laclette J.P."/>
            <person name="Brehm K."/>
            <person name="Berriman M."/>
            <person name="Garciarrubio A."/>
            <person name="Bobes R.J."/>
            <person name="Fragoso G."/>
            <person name="Sanchez-Flores A."/>
            <person name="Estrada K."/>
            <person name="Cevallos M.A."/>
            <person name="Morett E."/>
            <person name="Gonzalez V."/>
            <person name="Portillo T."/>
            <person name="Ochoa-Leyva A."/>
            <person name="Jose M.V."/>
            <person name="Sciutto E."/>
            <person name="Landa A."/>
            <person name="Jimenez L."/>
            <person name="Valdes V."/>
            <person name="Carrero J.C."/>
            <person name="Larralde C."/>
            <person name="Morales-Montor J."/>
            <person name="Limon-Lason J."/>
            <person name="Soberon X."/>
            <person name="Laclette J.P."/>
        </authorList>
    </citation>
    <scope>NUCLEOTIDE SEQUENCE [LARGE SCALE GENOMIC DNA]</scope>
</reference>
<name>A0A068YEJ1_ECHMU</name>
<protein>
    <recommendedName>
        <fullName evidence="6">DNA mismatch repair protein</fullName>
    </recommendedName>
</protein>
<dbReference type="InterPro" id="IPR017261">
    <property type="entry name" value="DNA_mismatch_repair_MutS/MSH"/>
</dbReference>
<dbReference type="InterPro" id="IPR007861">
    <property type="entry name" value="DNA_mismatch_repair_MutS_clamp"/>
</dbReference>
<dbReference type="PIRSF" id="PIRSF037677">
    <property type="entry name" value="DNA_mis_repair_Msh6"/>
    <property type="match status" value="1"/>
</dbReference>
<dbReference type="Pfam" id="PF00488">
    <property type="entry name" value="MutS_V"/>
    <property type="match status" value="1"/>
</dbReference>
<dbReference type="EMBL" id="LN902841">
    <property type="protein sequence ID" value="CDS40633.1"/>
    <property type="molecule type" value="Genomic_DNA"/>
</dbReference>
<evidence type="ECO:0000256" key="1">
    <source>
        <dbReference type="ARBA" id="ARBA00006271"/>
    </source>
</evidence>
<dbReference type="Pfam" id="PF05192">
    <property type="entry name" value="MutS_III"/>
    <property type="match status" value="1"/>
</dbReference>
<dbReference type="SUPFAM" id="SSF55271">
    <property type="entry name" value="DNA repair protein MutS, domain I"/>
    <property type="match status" value="1"/>
</dbReference>
<dbReference type="PROSITE" id="PS00486">
    <property type="entry name" value="DNA_MISMATCH_REPAIR_2"/>
    <property type="match status" value="1"/>
</dbReference>
<dbReference type="Gene3D" id="3.40.50.300">
    <property type="entry name" value="P-loop containing nucleotide triphosphate hydrolases"/>
    <property type="match status" value="1"/>
</dbReference>
<organism evidence="8 9">
    <name type="scientific">Echinococcus multilocularis</name>
    <name type="common">Fox tapeworm</name>
    <dbReference type="NCBI Taxonomy" id="6211"/>
    <lineage>
        <taxon>Eukaryota</taxon>
        <taxon>Metazoa</taxon>
        <taxon>Spiralia</taxon>
        <taxon>Lophotrochozoa</taxon>
        <taxon>Platyhelminthes</taxon>
        <taxon>Cestoda</taxon>
        <taxon>Eucestoda</taxon>
        <taxon>Cyclophyllidea</taxon>
        <taxon>Taeniidae</taxon>
        <taxon>Echinococcus</taxon>
    </lineage>
</organism>
<dbReference type="InterPro" id="IPR036187">
    <property type="entry name" value="DNA_mismatch_repair_MutS_sf"/>
</dbReference>
<evidence type="ECO:0000256" key="5">
    <source>
        <dbReference type="ARBA" id="ARBA00023125"/>
    </source>
</evidence>
<dbReference type="InterPro" id="IPR000432">
    <property type="entry name" value="DNA_mismatch_repair_MutS_C"/>
</dbReference>
<dbReference type="InterPro" id="IPR036678">
    <property type="entry name" value="MutS_con_dom_sf"/>
</dbReference>
<dbReference type="FunFam" id="1.10.1420.10:FF:000005">
    <property type="entry name" value="DNA mismatch repair protein"/>
    <property type="match status" value="1"/>
</dbReference>
<evidence type="ECO:0000256" key="6">
    <source>
        <dbReference type="PIRNR" id="PIRNR037677"/>
    </source>
</evidence>
<feature type="domain" description="DNA mismatch repair proteins mutS family" evidence="7">
    <location>
        <begin position="1018"/>
        <end position="1034"/>
    </location>
</feature>
<keyword evidence="4 6" id="KW-0067">ATP-binding</keyword>
<dbReference type="GO" id="GO:0006298">
    <property type="term" value="P:mismatch repair"/>
    <property type="evidence" value="ECO:0007669"/>
    <property type="project" value="InterPro"/>
</dbReference>